<evidence type="ECO:0000256" key="3">
    <source>
        <dbReference type="RuleBase" id="RU000363"/>
    </source>
</evidence>
<dbReference type="PANTHER" id="PTHR44196:SF2">
    <property type="entry name" value="SHORT-CHAIN DEHYDROGENASE-RELATED"/>
    <property type="match status" value="1"/>
</dbReference>
<sequence>MPLNDINQEHWALITGATGGLGLEFCKLLAARGYRLIVTGMNTEKLAQIREEIKQVEMALAGDLTDPVCLANLIKTLNENGIKLEVLINNAGFGLFGDTLDQDTSENINLIDLNIRTLTALTLAIAKEMKARGSGYILNVASIAAFMPCPSLGIYAASKSYVLSFSEALHEELKTSGVHVTVLCPGPVKTGFWQRAGVADNNHFEFAFTPARAVAQCGLQAMFTNKTVVTYGWINKILVLTAQIAPRFLVRVISKKVLQSLKN</sequence>
<dbReference type="CDD" id="cd05233">
    <property type="entry name" value="SDR_c"/>
    <property type="match status" value="1"/>
</dbReference>
<protein>
    <submittedName>
        <fullName evidence="4">SDR family oxidoreductase</fullName>
    </submittedName>
</protein>
<dbReference type="RefSeq" id="WP_205049728.1">
    <property type="nucleotide sequence ID" value="NZ_JACJKX010000003.1"/>
</dbReference>
<dbReference type="PANTHER" id="PTHR44196">
    <property type="entry name" value="DEHYDROGENASE/REDUCTASE SDR FAMILY MEMBER 7B"/>
    <property type="match status" value="1"/>
</dbReference>
<evidence type="ECO:0000313" key="5">
    <source>
        <dbReference type="Proteomes" id="UP000777002"/>
    </source>
</evidence>
<dbReference type="PRINTS" id="PR00081">
    <property type="entry name" value="GDHRDH"/>
</dbReference>
<dbReference type="InterPro" id="IPR002347">
    <property type="entry name" value="SDR_fam"/>
</dbReference>
<dbReference type="Pfam" id="PF00106">
    <property type="entry name" value="adh_short"/>
    <property type="match status" value="1"/>
</dbReference>
<dbReference type="InterPro" id="IPR036291">
    <property type="entry name" value="NAD(P)-bd_dom_sf"/>
</dbReference>
<keyword evidence="5" id="KW-1185">Reference proteome</keyword>
<reference evidence="4 5" key="1">
    <citation type="journal article" date="2021" name="Sci. Rep.">
        <title>The distribution of antibiotic resistance genes in chicken gut microbiota commensals.</title>
        <authorList>
            <person name="Juricova H."/>
            <person name="Matiasovicova J."/>
            <person name="Kubasova T."/>
            <person name="Cejkova D."/>
            <person name="Rychlik I."/>
        </authorList>
    </citation>
    <scope>NUCLEOTIDE SEQUENCE [LARGE SCALE GENOMIC DNA]</scope>
    <source>
        <strain evidence="4 5">An562</strain>
    </source>
</reference>
<dbReference type="PRINTS" id="PR00080">
    <property type="entry name" value="SDRFAMILY"/>
</dbReference>
<accession>A0ABS2GT68</accession>
<dbReference type="PIRSF" id="PIRSF000126">
    <property type="entry name" value="11-beta-HSD1"/>
    <property type="match status" value="1"/>
</dbReference>
<comment type="similarity">
    <text evidence="1 3">Belongs to the short-chain dehydrogenases/reductases (SDR) family.</text>
</comment>
<keyword evidence="2" id="KW-0560">Oxidoreductase</keyword>
<dbReference type="EMBL" id="JACJKX010000003">
    <property type="protein sequence ID" value="MBM6928127.1"/>
    <property type="molecule type" value="Genomic_DNA"/>
</dbReference>
<comment type="caution">
    <text evidence="4">The sequence shown here is derived from an EMBL/GenBank/DDBJ whole genome shotgun (WGS) entry which is preliminary data.</text>
</comment>
<organism evidence="4 5">
    <name type="scientific">Parasutterella secunda</name>
    <dbReference type="NCBI Taxonomy" id="626947"/>
    <lineage>
        <taxon>Bacteria</taxon>
        <taxon>Pseudomonadati</taxon>
        <taxon>Pseudomonadota</taxon>
        <taxon>Betaproteobacteria</taxon>
        <taxon>Burkholderiales</taxon>
        <taxon>Sutterellaceae</taxon>
        <taxon>Parasutterella</taxon>
    </lineage>
</organism>
<evidence type="ECO:0000256" key="1">
    <source>
        <dbReference type="ARBA" id="ARBA00006484"/>
    </source>
</evidence>
<dbReference type="SUPFAM" id="SSF51735">
    <property type="entry name" value="NAD(P)-binding Rossmann-fold domains"/>
    <property type="match status" value="1"/>
</dbReference>
<dbReference type="PROSITE" id="PS00061">
    <property type="entry name" value="ADH_SHORT"/>
    <property type="match status" value="1"/>
</dbReference>
<name>A0ABS2GT68_9BURK</name>
<dbReference type="Gene3D" id="3.40.50.720">
    <property type="entry name" value="NAD(P)-binding Rossmann-like Domain"/>
    <property type="match status" value="1"/>
</dbReference>
<evidence type="ECO:0000256" key="2">
    <source>
        <dbReference type="ARBA" id="ARBA00023002"/>
    </source>
</evidence>
<dbReference type="Proteomes" id="UP000777002">
    <property type="component" value="Unassembled WGS sequence"/>
</dbReference>
<dbReference type="InterPro" id="IPR020904">
    <property type="entry name" value="Sc_DH/Rdtase_CS"/>
</dbReference>
<proteinExistence type="inferred from homology"/>
<evidence type="ECO:0000313" key="4">
    <source>
        <dbReference type="EMBL" id="MBM6928127.1"/>
    </source>
</evidence>
<gene>
    <name evidence="4" type="ORF">H5985_02415</name>
</gene>